<dbReference type="AlphaFoldDB" id="A0AAD3XSL4"/>
<accession>A0AAD3XSL4</accession>
<reference evidence="1" key="1">
    <citation type="submission" date="2023-05" db="EMBL/GenBank/DDBJ databases">
        <title>Nepenthes gracilis genome sequencing.</title>
        <authorList>
            <person name="Fukushima K."/>
        </authorList>
    </citation>
    <scope>NUCLEOTIDE SEQUENCE</scope>
    <source>
        <strain evidence="1">SING2019-196</strain>
    </source>
</reference>
<proteinExistence type="predicted"/>
<gene>
    <name evidence="1" type="ORF">Nepgr_017574</name>
</gene>
<keyword evidence="2" id="KW-1185">Reference proteome</keyword>
<sequence>MTAAGEMMEKKPPSMFGAQRGIGRSSLHKISIRALIFAKPPAYFVFKFECRNGRDDSDNRKSEMGKAARIKRAAKKRIQMDAIAIDAPSQDVDAPINNREVPREKNEAIDTVEEDVENAGEARGDAIQTRLEDDTVMDMADERKSLMSSTPVAAKRTSWMNCCGVLEVFRRLLGGANG</sequence>
<evidence type="ECO:0000313" key="1">
    <source>
        <dbReference type="EMBL" id="GMH15733.1"/>
    </source>
</evidence>
<protein>
    <submittedName>
        <fullName evidence="1">Uncharacterized protein</fullName>
    </submittedName>
</protein>
<evidence type="ECO:0000313" key="2">
    <source>
        <dbReference type="Proteomes" id="UP001279734"/>
    </source>
</evidence>
<dbReference type="Proteomes" id="UP001279734">
    <property type="component" value="Unassembled WGS sequence"/>
</dbReference>
<dbReference type="EMBL" id="BSYO01000015">
    <property type="protein sequence ID" value="GMH15733.1"/>
    <property type="molecule type" value="Genomic_DNA"/>
</dbReference>
<organism evidence="1 2">
    <name type="scientific">Nepenthes gracilis</name>
    <name type="common">Slender pitcher plant</name>
    <dbReference type="NCBI Taxonomy" id="150966"/>
    <lineage>
        <taxon>Eukaryota</taxon>
        <taxon>Viridiplantae</taxon>
        <taxon>Streptophyta</taxon>
        <taxon>Embryophyta</taxon>
        <taxon>Tracheophyta</taxon>
        <taxon>Spermatophyta</taxon>
        <taxon>Magnoliopsida</taxon>
        <taxon>eudicotyledons</taxon>
        <taxon>Gunneridae</taxon>
        <taxon>Pentapetalae</taxon>
        <taxon>Caryophyllales</taxon>
        <taxon>Nepenthaceae</taxon>
        <taxon>Nepenthes</taxon>
    </lineage>
</organism>
<name>A0AAD3XSL4_NEPGR</name>
<comment type="caution">
    <text evidence="1">The sequence shown here is derived from an EMBL/GenBank/DDBJ whole genome shotgun (WGS) entry which is preliminary data.</text>
</comment>